<dbReference type="PANTHER" id="PTHR23517:SF3">
    <property type="entry name" value="INTEGRAL MEMBRANE TRANSPORT PROTEIN"/>
    <property type="match status" value="1"/>
</dbReference>
<dbReference type="STRING" id="927664.SAMN05421780_10192"/>
<evidence type="ECO:0000256" key="2">
    <source>
        <dbReference type="ARBA" id="ARBA00022448"/>
    </source>
</evidence>
<dbReference type="SUPFAM" id="SSF103473">
    <property type="entry name" value="MFS general substrate transporter"/>
    <property type="match status" value="1"/>
</dbReference>
<evidence type="ECO:0000256" key="7">
    <source>
        <dbReference type="SAM" id="Phobius"/>
    </source>
</evidence>
<reference evidence="9 10" key="1">
    <citation type="submission" date="2016-10" db="EMBL/GenBank/DDBJ databases">
        <authorList>
            <person name="de Groot N.N."/>
        </authorList>
    </citation>
    <scope>NUCLEOTIDE SEQUENCE [LARGE SCALE GENOMIC DNA]</scope>
    <source>
        <strain evidence="9 10">DSM 6793</strain>
    </source>
</reference>
<dbReference type="PRINTS" id="PR01035">
    <property type="entry name" value="TCRTETA"/>
</dbReference>
<organism evidence="9 10">
    <name type="scientific">Flexibacter flexilis DSM 6793</name>
    <dbReference type="NCBI Taxonomy" id="927664"/>
    <lineage>
        <taxon>Bacteria</taxon>
        <taxon>Pseudomonadati</taxon>
        <taxon>Bacteroidota</taxon>
        <taxon>Cytophagia</taxon>
        <taxon>Cytophagales</taxon>
        <taxon>Flexibacteraceae</taxon>
        <taxon>Flexibacter</taxon>
    </lineage>
</organism>
<dbReference type="GO" id="GO:0022857">
    <property type="term" value="F:transmembrane transporter activity"/>
    <property type="evidence" value="ECO:0007669"/>
    <property type="project" value="InterPro"/>
</dbReference>
<dbReference type="InterPro" id="IPR011701">
    <property type="entry name" value="MFS"/>
</dbReference>
<comment type="subcellular location">
    <subcellularLocation>
        <location evidence="1">Cell membrane</location>
        <topology evidence="1">Multi-pass membrane protein</topology>
    </subcellularLocation>
</comment>
<keyword evidence="6 7" id="KW-0472">Membrane</keyword>
<dbReference type="GO" id="GO:0005886">
    <property type="term" value="C:plasma membrane"/>
    <property type="evidence" value="ECO:0007669"/>
    <property type="project" value="UniProtKB-SubCell"/>
</dbReference>
<dbReference type="Gene3D" id="1.20.1250.20">
    <property type="entry name" value="MFS general substrate transporter like domains"/>
    <property type="match status" value="1"/>
</dbReference>
<keyword evidence="3" id="KW-1003">Cell membrane</keyword>
<dbReference type="PANTHER" id="PTHR23517">
    <property type="entry name" value="RESISTANCE PROTEIN MDTM, PUTATIVE-RELATED-RELATED"/>
    <property type="match status" value="1"/>
</dbReference>
<evidence type="ECO:0000313" key="9">
    <source>
        <dbReference type="EMBL" id="SFB72084.1"/>
    </source>
</evidence>
<feature type="transmembrane region" description="Helical" evidence="7">
    <location>
        <begin position="49"/>
        <end position="72"/>
    </location>
</feature>
<dbReference type="EMBL" id="FOLE01000001">
    <property type="protein sequence ID" value="SFB72084.1"/>
    <property type="molecule type" value="Genomic_DNA"/>
</dbReference>
<evidence type="ECO:0000256" key="3">
    <source>
        <dbReference type="ARBA" id="ARBA00022475"/>
    </source>
</evidence>
<dbReference type="Pfam" id="PF07690">
    <property type="entry name" value="MFS_1"/>
    <property type="match status" value="1"/>
</dbReference>
<keyword evidence="4 7" id="KW-0812">Transmembrane</keyword>
<dbReference type="AlphaFoldDB" id="A0A1I1DBC6"/>
<dbReference type="InterPro" id="IPR036259">
    <property type="entry name" value="MFS_trans_sf"/>
</dbReference>
<feature type="transmembrane region" description="Helical" evidence="7">
    <location>
        <begin position="374"/>
        <end position="398"/>
    </location>
</feature>
<feature type="transmembrane region" description="Helical" evidence="7">
    <location>
        <begin position="171"/>
        <end position="191"/>
    </location>
</feature>
<evidence type="ECO:0000256" key="1">
    <source>
        <dbReference type="ARBA" id="ARBA00004651"/>
    </source>
</evidence>
<protein>
    <submittedName>
        <fullName evidence="9">Predicted arabinose efflux permease, MFS family</fullName>
    </submittedName>
</protein>
<dbReference type="InterPro" id="IPR001958">
    <property type="entry name" value="Tet-R_TetA/multi-R_MdtG-like"/>
</dbReference>
<evidence type="ECO:0000256" key="5">
    <source>
        <dbReference type="ARBA" id="ARBA00022989"/>
    </source>
</evidence>
<feature type="transmembrane region" description="Helical" evidence="7">
    <location>
        <begin position="84"/>
        <end position="102"/>
    </location>
</feature>
<feature type="domain" description="Major facilitator superfamily (MFS) profile" evidence="8">
    <location>
        <begin position="18"/>
        <end position="406"/>
    </location>
</feature>
<feature type="transmembrane region" description="Helical" evidence="7">
    <location>
        <begin position="350"/>
        <end position="368"/>
    </location>
</feature>
<dbReference type="PROSITE" id="PS50850">
    <property type="entry name" value="MFS"/>
    <property type="match status" value="1"/>
</dbReference>
<feature type="transmembrane region" description="Helical" evidence="7">
    <location>
        <begin position="313"/>
        <end position="338"/>
    </location>
</feature>
<feature type="transmembrane region" description="Helical" evidence="7">
    <location>
        <begin position="290"/>
        <end position="307"/>
    </location>
</feature>
<feature type="transmembrane region" description="Helical" evidence="7">
    <location>
        <begin position="257"/>
        <end position="278"/>
    </location>
</feature>
<evidence type="ECO:0000313" key="10">
    <source>
        <dbReference type="Proteomes" id="UP000199514"/>
    </source>
</evidence>
<keyword evidence="2" id="KW-0813">Transport</keyword>
<evidence type="ECO:0000259" key="8">
    <source>
        <dbReference type="PROSITE" id="PS50850"/>
    </source>
</evidence>
<dbReference type="RefSeq" id="WP_091505657.1">
    <property type="nucleotide sequence ID" value="NZ_FOLE01000001.1"/>
</dbReference>
<accession>A0A1I1DBC6</accession>
<gene>
    <name evidence="9" type="ORF">SAMN05421780_10192</name>
</gene>
<sequence>MKSIYTLYKNAFSGLPRNIWLLAFIMLINRSGTMVLPFMSVYLTHHLHFSVVQSGIILSLFGAGSVVGALIGGKLSDSWGCKQVQLGSLVLGGMLFLVLVLAKTFEAVAVMVVITAIASEALRPANAASVANFCTPETRTRAYSLSRLSNNLGFALGPTLGGIMAHYSYEWLFVADGLTCISAGILLQIFLPKVPPTHAHDTLHVADQKEFKRKNSPYRDTFFVVFVVLVSLYATGFFQFFSTLPLHYKLNCGLDEFSIGLLMSLNGVVIVLVEMVVVYKLQHKSEPTRIIMVGVGLMLLSYLILAVEAQALWAIVAYVLIISFSEILAMPFMSSFVVERSRPSTRGQYMALYTVAYSVAHIISPILGTQLVEWVGFAMLWNVLIVFSLVTLMGFVMLNAFQRKHQIVGNEASV</sequence>
<feature type="transmembrane region" description="Helical" evidence="7">
    <location>
        <begin position="222"/>
        <end position="242"/>
    </location>
</feature>
<dbReference type="Proteomes" id="UP000199514">
    <property type="component" value="Unassembled WGS sequence"/>
</dbReference>
<dbReference type="InterPro" id="IPR050171">
    <property type="entry name" value="MFS_Transporters"/>
</dbReference>
<feature type="transmembrane region" description="Helical" evidence="7">
    <location>
        <begin position="20"/>
        <end position="43"/>
    </location>
</feature>
<dbReference type="OrthoDB" id="5379144at2"/>
<evidence type="ECO:0000256" key="4">
    <source>
        <dbReference type="ARBA" id="ARBA00022692"/>
    </source>
</evidence>
<name>A0A1I1DBC6_9BACT</name>
<proteinExistence type="predicted"/>
<dbReference type="InterPro" id="IPR020846">
    <property type="entry name" value="MFS_dom"/>
</dbReference>
<keyword evidence="5 7" id="KW-1133">Transmembrane helix</keyword>
<evidence type="ECO:0000256" key="6">
    <source>
        <dbReference type="ARBA" id="ARBA00023136"/>
    </source>
</evidence>
<keyword evidence="10" id="KW-1185">Reference proteome</keyword>